<accession>A0AAV0V7V4</accession>
<keyword evidence="3" id="KW-1185">Reference proteome</keyword>
<proteinExistence type="predicted"/>
<evidence type="ECO:0000313" key="3">
    <source>
        <dbReference type="Proteomes" id="UP001162029"/>
    </source>
</evidence>
<evidence type="ECO:0000313" key="2">
    <source>
        <dbReference type="EMBL" id="CAI5744657.1"/>
    </source>
</evidence>
<feature type="compositionally biased region" description="Basic and acidic residues" evidence="1">
    <location>
        <begin position="21"/>
        <end position="39"/>
    </location>
</feature>
<feature type="region of interest" description="Disordered" evidence="1">
    <location>
        <begin position="1"/>
        <end position="61"/>
    </location>
</feature>
<gene>
    <name evidence="2" type="ORF">PDE001_LOCUS9791</name>
</gene>
<comment type="caution">
    <text evidence="2">The sequence shown here is derived from an EMBL/GenBank/DDBJ whole genome shotgun (WGS) entry which is preliminary data.</text>
</comment>
<dbReference type="AlphaFoldDB" id="A0AAV0V7V4"/>
<organism evidence="2 3">
    <name type="scientific">Peronospora destructor</name>
    <dbReference type="NCBI Taxonomy" id="86335"/>
    <lineage>
        <taxon>Eukaryota</taxon>
        <taxon>Sar</taxon>
        <taxon>Stramenopiles</taxon>
        <taxon>Oomycota</taxon>
        <taxon>Peronosporomycetes</taxon>
        <taxon>Peronosporales</taxon>
        <taxon>Peronosporaceae</taxon>
        <taxon>Peronospora</taxon>
    </lineage>
</organism>
<dbReference type="EMBL" id="CANTFM010002160">
    <property type="protein sequence ID" value="CAI5744657.1"/>
    <property type="molecule type" value="Genomic_DNA"/>
</dbReference>
<reference evidence="2" key="1">
    <citation type="submission" date="2022-12" db="EMBL/GenBank/DDBJ databases">
        <authorList>
            <person name="Webb A."/>
        </authorList>
    </citation>
    <scope>NUCLEOTIDE SEQUENCE</scope>
    <source>
        <strain evidence="2">Pd1</strain>
    </source>
</reference>
<dbReference type="Proteomes" id="UP001162029">
    <property type="component" value="Unassembled WGS sequence"/>
</dbReference>
<feature type="compositionally biased region" description="Basic and acidic residues" evidence="1">
    <location>
        <begin position="1"/>
        <end position="13"/>
    </location>
</feature>
<evidence type="ECO:0000256" key="1">
    <source>
        <dbReference type="SAM" id="MobiDB-lite"/>
    </source>
</evidence>
<sequence>MDPHEKKFTDRSHAVAVAKVKAKENNKEKPESCHEVLRARKERKQPRASATAKARQSAKNGAISADDLPLFRNLELDDGTVMDFSVQREKGQKEQEAMRNFIDECASIWKGQQSALSVQ</sequence>
<protein>
    <submittedName>
        <fullName evidence="2">Uncharacterized protein</fullName>
    </submittedName>
</protein>
<name>A0AAV0V7V4_9STRA</name>